<accession>A0A5C8FCQ1</accession>
<evidence type="ECO:0000256" key="3">
    <source>
        <dbReference type="ARBA" id="ARBA00022617"/>
    </source>
</evidence>
<dbReference type="PANTHER" id="PTHR43809">
    <property type="entry name" value="NITRITE REDUCTASE (NADH) LARGE SUBUNIT"/>
    <property type="match status" value="1"/>
</dbReference>
<dbReference type="FunFam" id="1.10.10.1100:FF:000002">
    <property type="entry name" value="Nitrite reductase large subunit"/>
    <property type="match status" value="1"/>
</dbReference>
<keyword evidence="6" id="KW-0479">Metal-binding</keyword>
<name>A0A5C8FCQ1_BRAPL</name>
<evidence type="ECO:0000256" key="2">
    <source>
        <dbReference type="ARBA" id="ARBA00001974"/>
    </source>
</evidence>
<keyword evidence="8" id="KW-0560">Oxidoreductase</keyword>
<dbReference type="InterPro" id="IPR052034">
    <property type="entry name" value="NasD-like"/>
</dbReference>
<dbReference type="InterPro" id="IPR007419">
    <property type="entry name" value="BFD-like_2Fe2S-bd_dom"/>
</dbReference>
<evidence type="ECO:0000313" key="15">
    <source>
        <dbReference type="Proteomes" id="UP000323176"/>
    </source>
</evidence>
<evidence type="ECO:0000256" key="12">
    <source>
        <dbReference type="ARBA" id="ARBA00034078"/>
    </source>
</evidence>
<evidence type="ECO:0000259" key="13">
    <source>
        <dbReference type="Pfam" id="PF04324"/>
    </source>
</evidence>
<evidence type="ECO:0000256" key="10">
    <source>
        <dbReference type="ARBA" id="ARBA00023014"/>
    </source>
</evidence>
<dbReference type="GO" id="GO:0042128">
    <property type="term" value="P:nitrate assimilation"/>
    <property type="evidence" value="ECO:0007669"/>
    <property type="project" value="UniProtKB-KW"/>
</dbReference>
<dbReference type="Proteomes" id="UP000323176">
    <property type="component" value="Unassembled WGS sequence"/>
</dbReference>
<keyword evidence="5" id="KW-0001">2Fe-2S</keyword>
<evidence type="ECO:0000256" key="11">
    <source>
        <dbReference type="ARBA" id="ARBA00023063"/>
    </source>
</evidence>
<dbReference type="Pfam" id="PF04324">
    <property type="entry name" value="Fer2_BFD"/>
    <property type="match status" value="1"/>
</dbReference>
<dbReference type="GO" id="GO:0046872">
    <property type="term" value="F:metal ion binding"/>
    <property type="evidence" value="ECO:0007669"/>
    <property type="project" value="UniProtKB-KW"/>
</dbReference>
<dbReference type="EMBL" id="SAXY01000006">
    <property type="protein sequence ID" value="TXJ47379.1"/>
    <property type="molecule type" value="Genomic_DNA"/>
</dbReference>
<evidence type="ECO:0000256" key="5">
    <source>
        <dbReference type="ARBA" id="ARBA00022714"/>
    </source>
</evidence>
<gene>
    <name evidence="14" type="ORF">EPJ72_00510</name>
</gene>
<protein>
    <submittedName>
        <fullName evidence="14">(2Fe-2S)-binding protein</fullName>
    </submittedName>
</protein>
<dbReference type="AlphaFoldDB" id="A0A5C8FCQ1"/>
<keyword evidence="11" id="KW-0534">Nitrate assimilation</keyword>
<comment type="cofactor">
    <cofactor evidence="1">
        <name>[4Fe-4S] cluster</name>
        <dbReference type="ChEBI" id="CHEBI:49883"/>
    </cofactor>
</comment>
<dbReference type="InterPro" id="IPR041854">
    <property type="entry name" value="BFD-like_2Fe2S-bd_dom_sf"/>
</dbReference>
<comment type="cofactor">
    <cofactor evidence="12">
        <name>[2Fe-2S] cluster</name>
        <dbReference type="ChEBI" id="CHEBI:190135"/>
    </cofactor>
</comment>
<keyword evidence="9" id="KW-0408">Iron</keyword>
<dbReference type="OrthoDB" id="9803192at2"/>
<proteinExistence type="predicted"/>
<keyword evidence="4" id="KW-0285">Flavoprotein</keyword>
<dbReference type="PANTHER" id="PTHR43809:SF1">
    <property type="entry name" value="NITRITE REDUCTASE (NADH) LARGE SUBUNIT"/>
    <property type="match status" value="1"/>
</dbReference>
<dbReference type="GO" id="GO:0051537">
    <property type="term" value="F:2 iron, 2 sulfur cluster binding"/>
    <property type="evidence" value="ECO:0007669"/>
    <property type="project" value="UniProtKB-KW"/>
</dbReference>
<dbReference type="GO" id="GO:0016491">
    <property type="term" value="F:oxidoreductase activity"/>
    <property type="evidence" value="ECO:0007669"/>
    <property type="project" value="UniProtKB-KW"/>
</dbReference>
<evidence type="ECO:0000256" key="7">
    <source>
        <dbReference type="ARBA" id="ARBA00022827"/>
    </source>
</evidence>
<evidence type="ECO:0000313" key="14">
    <source>
        <dbReference type="EMBL" id="TXJ47379.1"/>
    </source>
</evidence>
<evidence type="ECO:0000256" key="4">
    <source>
        <dbReference type="ARBA" id="ARBA00022630"/>
    </source>
</evidence>
<comment type="cofactor">
    <cofactor evidence="2">
        <name>FAD</name>
        <dbReference type="ChEBI" id="CHEBI:57692"/>
    </cofactor>
</comment>
<evidence type="ECO:0000256" key="8">
    <source>
        <dbReference type="ARBA" id="ARBA00023002"/>
    </source>
</evidence>
<dbReference type="Gene3D" id="1.10.10.1100">
    <property type="entry name" value="BFD-like [2Fe-2S]-binding domain"/>
    <property type="match status" value="1"/>
</dbReference>
<sequence>MADDKTICFCMGVKESQIIDAIKKNKLKAVEEVSNITKAGTGCGSCIPTIQKILDEINK</sequence>
<organism evidence="14 15">
    <name type="scientific">Brachyspira pilosicoli</name>
    <name type="common">Serpulina pilosicoli</name>
    <dbReference type="NCBI Taxonomy" id="52584"/>
    <lineage>
        <taxon>Bacteria</taxon>
        <taxon>Pseudomonadati</taxon>
        <taxon>Spirochaetota</taxon>
        <taxon>Spirochaetia</taxon>
        <taxon>Brachyspirales</taxon>
        <taxon>Brachyspiraceae</taxon>
        <taxon>Brachyspira</taxon>
    </lineage>
</organism>
<evidence type="ECO:0000256" key="9">
    <source>
        <dbReference type="ARBA" id="ARBA00023004"/>
    </source>
</evidence>
<keyword evidence="7" id="KW-0274">FAD</keyword>
<evidence type="ECO:0000256" key="6">
    <source>
        <dbReference type="ARBA" id="ARBA00022723"/>
    </source>
</evidence>
<comment type="caution">
    <text evidence="14">The sequence shown here is derived from an EMBL/GenBank/DDBJ whole genome shotgun (WGS) entry which is preliminary data.</text>
</comment>
<feature type="domain" description="BFD-like [2Fe-2S]-binding" evidence="13">
    <location>
        <begin position="7"/>
        <end position="56"/>
    </location>
</feature>
<keyword evidence="10" id="KW-0411">Iron-sulfur</keyword>
<keyword evidence="3" id="KW-0349">Heme</keyword>
<reference evidence="14 15" key="1">
    <citation type="journal article" date="1992" name="Lakartidningen">
        <title>[Penicillin V and not amoxicillin is the first choice preparation in acute otitis].</title>
        <authorList>
            <person name="Kamme C."/>
            <person name="Lundgren K."/>
            <person name="Prellner K."/>
        </authorList>
    </citation>
    <scope>NUCLEOTIDE SEQUENCE [LARGE SCALE GENOMIC DNA]</scope>
    <source>
        <strain evidence="14 15">PC5538III-hc</strain>
    </source>
</reference>
<evidence type="ECO:0000256" key="1">
    <source>
        <dbReference type="ARBA" id="ARBA00001966"/>
    </source>
</evidence>